<gene>
    <name evidence="3" type="ORF">QYE76_000692</name>
</gene>
<feature type="region of interest" description="Disordered" evidence="1">
    <location>
        <begin position="1"/>
        <end position="31"/>
    </location>
</feature>
<evidence type="ECO:0000256" key="1">
    <source>
        <dbReference type="SAM" id="MobiDB-lite"/>
    </source>
</evidence>
<organism evidence="3 4">
    <name type="scientific">Lolium multiflorum</name>
    <name type="common">Italian ryegrass</name>
    <name type="synonym">Lolium perenne subsp. multiflorum</name>
    <dbReference type="NCBI Taxonomy" id="4521"/>
    <lineage>
        <taxon>Eukaryota</taxon>
        <taxon>Viridiplantae</taxon>
        <taxon>Streptophyta</taxon>
        <taxon>Embryophyta</taxon>
        <taxon>Tracheophyta</taxon>
        <taxon>Spermatophyta</taxon>
        <taxon>Magnoliopsida</taxon>
        <taxon>Liliopsida</taxon>
        <taxon>Poales</taxon>
        <taxon>Poaceae</taxon>
        <taxon>BOP clade</taxon>
        <taxon>Pooideae</taxon>
        <taxon>Poodae</taxon>
        <taxon>Poeae</taxon>
        <taxon>Poeae Chloroplast Group 2 (Poeae type)</taxon>
        <taxon>Loliodinae</taxon>
        <taxon>Loliinae</taxon>
        <taxon>Lolium</taxon>
    </lineage>
</organism>
<dbReference type="InterPro" id="IPR050231">
    <property type="entry name" value="Iron_ascorbate_oxido_reductase"/>
</dbReference>
<dbReference type="InterPro" id="IPR005123">
    <property type="entry name" value="Oxoglu/Fe-dep_dioxygenase_dom"/>
</dbReference>
<protein>
    <recommendedName>
        <fullName evidence="2">Fe2OG dioxygenase domain-containing protein</fullName>
    </recommendedName>
</protein>
<dbReference type="AlphaFoldDB" id="A0AAD8RKM6"/>
<sequence>MSPPTTTRRVLSHASRWEPPSTPTRPSSRCCSRTVSGGLQVIVEDENLQPVWVDVPAVAGALIVNVGDFLQLMSNDRFKSVEHRVVAKSVGPRVSVACFFQSHGTAASTRVYSPIIPKGDPSPQLYRSTTVKEMLQHFMEKGLDGTSALQHFRV</sequence>
<feature type="domain" description="Fe2OG dioxygenase" evidence="2">
    <location>
        <begin position="1"/>
        <end position="102"/>
    </location>
</feature>
<dbReference type="Pfam" id="PF03171">
    <property type="entry name" value="2OG-FeII_Oxy"/>
    <property type="match status" value="1"/>
</dbReference>
<comment type="caution">
    <text evidence="3">The sequence shown here is derived from an EMBL/GenBank/DDBJ whole genome shotgun (WGS) entry which is preliminary data.</text>
</comment>
<evidence type="ECO:0000313" key="4">
    <source>
        <dbReference type="Proteomes" id="UP001231189"/>
    </source>
</evidence>
<dbReference type="PROSITE" id="PS51471">
    <property type="entry name" value="FE2OG_OXY"/>
    <property type="match status" value="1"/>
</dbReference>
<dbReference type="Proteomes" id="UP001231189">
    <property type="component" value="Unassembled WGS sequence"/>
</dbReference>
<name>A0AAD8RKM6_LOLMU</name>
<dbReference type="SUPFAM" id="SSF51197">
    <property type="entry name" value="Clavaminate synthase-like"/>
    <property type="match status" value="1"/>
</dbReference>
<evidence type="ECO:0000313" key="3">
    <source>
        <dbReference type="EMBL" id="KAK1626377.1"/>
    </source>
</evidence>
<dbReference type="EMBL" id="JAUUTY010000005">
    <property type="protein sequence ID" value="KAK1626377.1"/>
    <property type="molecule type" value="Genomic_DNA"/>
</dbReference>
<dbReference type="InterPro" id="IPR027443">
    <property type="entry name" value="IPNS-like_sf"/>
</dbReference>
<accession>A0AAD8RKM6</accession>
<dbReference type="PANTHER" id="PTHR47990">
    <property type="entry name" value="2-OXOGLUTARATE (2OG) AND FE(II)-DEPENDENT OXYGENASE SUPERFAMILY PROTEIN-RELATED"/>
    <property type="match status" value="1"/>
</dbReference>
<evidence type="ECO:0000259" key="2">
    <source>
        <dbReference type="PROSITE" id="PS51471"/>
    </source>
</evidence>
<dbReference type="InterPro" id="IPR044861">
    <property type="entry name" value="IPNS-like_FE2OG_OXY"/>
</dbReference>
<proteinExistence type="predicted"/>
<dbReference type="Gene3D" id="2.60.120.330">
    <property type="entry name" value="B-lactam Antibiotic, Isopenicillin N Synthase, Chain"/>
    <property type="match status" value="1"/>
</dbReference>
<keyword evidence="4" id="KW-1185">Reference proteome</keyword>
<reference evidence="3" key="1">
    <citation type="submission" date="2023-07" db="EMBL/GenBank/DDBJ databases">
        <title>A chromosome-level genome assembly of Lolium multiflorum.</title>
        <authorList>
            <person name="Chen Y."/>
            <person name="Copetti D."/>
            <person name="Kolliker R."/>
            <person name="Studer B."/>
        </authorList>
    </citation>
    <scope>NUCLEOTIDE SEQUENCE</scope>
    <source>
        <strain evidence="3">02402/16</strain>
        <tissue evidence="3">Leaf</tissue>
    </source>
</reference>